<evidence type="ECO:0000256" key="7">
    <source>
        <dbReference type="ARBA" id="ARBA00022962"/>
    </source>
</evidence>
<dbReference type="NCBIfam" id="TIGR01134">
    <property type="entry name" value="purF"/>
    <property type="match status" value="1"/>
</dbReference>
<name>A0A8K1C2R6_PYTOL</name>
<keyword evidence="5 8" id="KW-0808">Transferase</keyword>
<dbReference type="CDD" id="cd00715">
    <property type="entry name" value="GPATase_N"/>
    <property type="match status" value="1"/>
</dbReference>
<sequence>MCGIIALVLANPHEHCNQFLYDGLTVLQHRGQGIHSDAHHVFFLAYDSLRTNGMNEIDAAGIMTCQNKRLFLRKDNGLVRDVFKQNHMVNLRGPMGIGHCRYPTAGSSTSSEAQPFYTNSPYGVALAHNGNLTNSHELIDQLSNTNFRHDSELLLNILADELLKTVNKRLDEDSIFEAVTRLMKRCRGGYTAVALINGYGILAFRDPNGIRPLVFGARKSHYGTDYAVASESVAIDTLEFELQRDLAPGEAILIKQGGDLTSRLCAEQAKLSPCIFEHVYFARPDSFIDGVSVYQARRNMGHKLAERILRDRPDHGIDVVIPIPDTSRTSALEASHRLNIPYREGFVKNRYIARTFIMPGQVARKKTVRMKLNAIRSEFQDKVVLLVDDSIVRGTTSRQIVQIARENGAKAVYFASAAPAIRHPNVYGIDMPTREELIAHQKTEEQIAEEIGCEWVIFQDLKDLEDSVKQENPSIEGFDSSCFNGVYVTNDVDAAYFERLHAERCDARMQAKNLGLATFNRTMSSPASDEVIDMYNAPQ</sequence>
<dbReference type="SUPFAM" id="SSF53271">
    <property type="entry name" value="PRTase-like"/>
    <property type="match status" value="1"/>
</dbReference>
<feature type="binding site" evidence="10">
    <location>
        <position position="389"/>
    </location>
    <ligand>
        <name>Mg(2+)</name>
        <dbReference type="ChEBI" id="CHEBI:18420"/>
    </ligand>
</feature>
<keyword evidence="10" id="KW-0479">Metal-binding</keyword>
<dbReference type="InterPro" id="IPR029057">
    <property type="entry name" value="PRTase-like"/>
</dbReference>
<dbReference type="GO" id="GO:0004044">
    <property type="term" value="F:amidophosphoribosyltransferase activity"/>
    <property type="evidence" value="ECO:0007669"/>
    <property type="project" value="UniProtKB-EC"/>
</dbReference>
<feature type="binding site" evidence="10">
    <location>
        <position position="388"/>
    </location>
    <ligand>
        <name>Mg(2+)</name>
        <dbReference type="ChEBI" id="CHEBI:18420"/>
    </ligand>
</feature>
<dbReference type="InterPro" id="IPR029055">
    <property type="entry name" value="Ntn_hydrolases_N"/>
</dbReference>
<comment type="similarity">
    <text evidence="2 8">In the C-terminal section; belongs to the purine/pyrimidine phosphoribosyltransferase family.</text>
</comment>
<organism evidence="12 13">
    <name type="scientific">Pythium oligandrum</name>
    <name type="common">Mycoparasitic fungus</name>
    <dbReference type="NCBI Taxonomy" id="41045"/>
    <lineage>
        <taxon>Eukaryota</taxon>
        <taxon>Sar</taxon>
        <taxon>Stramenopiles</taxon>
        <taxon>Oomycota</taxon>
        <taxon>Peronosporomycetes</taxon>
        <taxon>Pythiales</taxon>
        <taxon>Pythiaceae</taxon>
        <taxon>Pythium</taxon>
    </lineage>
</organism>
<dbReference type="PIRSF" id="PIRSF000485">
    <property type="entry name" value="Amd_phspho_trans"/>
    <property type="match status" value="1"/>
</dbReference>
<proteinExistence type="inferred from homology"/>
<comment type="caution">
    <text evidence="12">The sequence shown here is derived from an EMBL/GenBank/DDBJ whole genome shotgun (WGS) entry which is preliminary data.</text>
</comment>
<evidence type="ECO:0000256" key="1">
    <source>
        <dbReference type="ARBA" id="ARBA00005209"/>
    </source>
</evidence>
<keyword evidence="10" id="KW-0460">Magnesium</keyword>
<dbReference type="GO" id="GO:0046872">
    <property type="term" value="F:metal ion binding"/>
    <property type="evidence" value="ECO:0007669"/>
    <property type="project" value="UniProtKB-KW"/>
</dbReference>
<dbReference type="HAMAP" id="MF_01931">
    <property type="entry name" value="PurF"/>
    <property type="match status" value="1"/>
</dbReference>
<dbReference type="InterPro" id="IPR017932">
    <property type="entry name" value="GATase_2_dom"/>
</dbReference>
<dbReference type="GO" id="GO:0009113">
    <property type="term" value="P:purine nucleobase biosynthetic process"/>
    <property type="evidence" value="ECO:0007669"/>
    <property type="project" value="InterPro"/>
</dbReference>
<evidence type="ECO:0000256" key="6">
    <source>
        <dbReference type="ARBA" id="ARBA00022755"/>
    </source>
</evidence>
<accession>A0A8K1C2R6</accession>
<evidence type="ECO:0000256" key="3">
    <source>
        <dbReference type="ARBA" id="ARBA00011941"/>
    </source>
</evidence>
<evidence type="ECO:0000256" key="9">
    <source>
        <dbReference type="PIRSR" id="PIRSR000485-1"/>
    </source>
</evidence>
<dbReference type="InterPro" id="IPR000836">
    <property type="entry name" value="PRTase_dom"/>
</dbReference>
<dbReference type="GO" id="GO:0006189">
    <property type="term" value="P:'de novo' IMP biosynthetic process"/>
    <property type="evidence" value="ECO:0007669"/>
    <property type="project" value="UniProtKB-UniPathway"/>
</dbReference>
<keyword evidence="7" id="KW-0315">Glutamine amidotransferase</keyword>
<evidence type="ECO:0000256" key="8">
    <source>
        <dbReference type="PIRNR" id="PIRNR000485"/>
    </source>
</evidence>
<feature type="domain" description="Glutamine amidotransferase type-2" evidence="11">
    <location>
        <begin position="2"/>
        <end position="257"/>
    </location>
</feature>
<dbReference type="Gene3D" id="3.40.50.2020">
    <property type="match status" value="1"/>
</dbReference>
<reference evidence="12" key="1">
    <citation type="submission" date="2019-03" db="EMBL/GenBank/DDBJ databases">
        <title>Long read genome sequence of the mycoparasitic Pythium oligandrum ATCC 38472 isolated from sugarbeet rhizosphere.</title>
        <authorList>
            <person name="Gaulin E."/>
        </authorList>
    </citation>
    <scope>NUCLEOTIDE SEQUENCE</scope>
    <source>
        <strain evidence="12">ATCC 38472_TT</strain>
    </source>
</reference>
<dbReference type="AlphaFoldDB" id="A0A8K1C2R6"/>
<evidence type="ECO:0000259" key="11">
    <source>
        <dbReference type="PROSITE" id="PS51278"/>
    </source>
</evidence>
<comment type="catalytic activity">
    <reaction evidence="8">
        <text>5-phospho-beta-D-ribosylamine + L-glutamate + diphosphate = 5-phospho-alpha-D-ribose 1-diphosphate + L-glutamine + H2O</text>
        <dbReference type="Rhea" id="RHEA:14905"/>
        <dbReference type="ChEBI" id="CHEBI:15377"/>
        <dbReference type="ChEBI" id="CHEBI:29985"/>
        <dbReference type="ChEBI" id="CHEBI:33019"/>
        <dbReference type="ChEBI" id="CHEBI:58017"/>
        <dbReference type="ChEBI" id="CHEBI:58359"/>
        <dbReference type="ChEBI" id="CHEBI:58681"/>
        <dbReference type="EC" id="2.4.2.14"/>
    </reaction>
</comment>
<feature type="binding site" evidence="10">
    <location>
        <position position="326"/>
    </location>
    <ligand>
        <name>Mg(2+)</name>
        <dbReference type="ChEBI" id="CHEBI:18420"/>
    </ligand>
</feature>
<dbReference type="PANTHER" id="PTHR11907">
    <property type="entry name" value="AMIDOPHOSPHORIBOSYLTRANSFERASE"/>
    <property type="match status" value="1"/>
</dbReference>
<dbReference type="EMBL" id="SPLM01000149">
    <property type="protein sequence ID" value="TMW55092.1"/>
    <property type="molecule type" value="Genomic_DNA"/>
</dbReference>
<evidence type="ECO:0000256" key="5">
    <source>
        <dbReference type="ARBA" id="ARBA00022679"/>
    </source>
</evidence>
<keyword evidence="6 8" id="KW-0658">Purine biosynthesis</keyword>
<comment type="cofactor">
    <cofactor evidence="10">
        <name>Mg(2+)</name>
        <dbReference type="ChEBI" id="CHEBI:18420"/>
    </cofactor>
    <text evidence="10">Binds 1 Mg(2+) ion per subunit.</text>
</comment>
<feature type="active site" description="Nucleophile" evidence="9">
    <location>
        <position position="2"/>
    </location>
</feature>
<dbReference type="OrthoDB" id="191723at2759"/>
<dbReference type="UniPathway" id="UPA00074">
    <property type="reaction ID" value="UER00124"/>
</dbReference>
<dbReference type="EC" id="2.4.2.14" evidence="3 8"/>
<evidence type="ECO:0000256" key="10">
    <source>
        <dbReference type="PIRSR" id="PIRSR000485-2"/>
    </source>
</evidence>
<evidence type="ECO:0000313" key="13">
    <source>
        <dbReference type="Proteomes" id="UP000794436"/>
    </source>
</evidence>
<evidence type="ECO:0000256" key="4">
    <source>
        <dbReference type="ARBA" id="ARBA00022676"/>
    </source>
</evidence>
<keyword evidence="13" id="KW-1185">Reference proteome</keyword>
<dbReference type="SUPFAM" id="SSF56235">
    <property type="entry name" value="N-terminal nucleophile aminohydrolases (Ntn hydrolases)"/>
    <property type="match status" value="1"/>
</dbReference>
<dbReference type="InterPro" id="IPR035584">
    <property type="entry name" value="PurF_N"/>
</dbReference>
<dbReference type="Pfam" id="PF13522">
    <property type="entry name" value="GATase_6"/>
    <property type="match status" value="1"/>
</dbReference>
<dbReference type="InterPro" id="IPR005854">
    <property type="entry name" value="PurF"/>
</dbReference>
<protein>
    <recommendedName>
        <fullName evidence="3 8">Amidophosphoribosyltransferase</fullName>
        <shortName evidence="8">ATase</shortName>
        <ecNumber evidence="3 8">2.4.2.14</ecNumber>
    </recommendedName>
    <alternativeName>
        <fullName evidence="8">Glutamine phosphoribosylpyrophosphate amidotransferase</fullName>
    </alternativeName>
</protein>
<dbReference type="CDD" id="cd06223">
    <property type="entry name" value="PRTases_typeI"/>
    <property type="match status" value="1"/>
</dbReference>
<comment type="pathway">
    <text evidence="1 8">Purine metabolism; IMP biosynthesis via de novo pathway; N(1)-(5-phospho-D-ribosyl)glycinamide from 5-phospho-alpha-D-ribose 1-diphosphate: step 1/2.</text>
</comment>
<dbReference type="PROSITE" id="PS51278">
    <property type="entry name" value="GATASE_TYPE_2"/>
    <property type="match status" value="1"/>
</dbReference>
<dbReference type="Gene3D" id="3.60.20.10">
    <property type="entry name" value="Glutamine Phosphoribosylpyrophosphate, subunit 1, domain 1"/>
    <property type="match status" value="1"/>
</dbReference>
<evidence type="ECO:0000256" key="2">
    <source>
        <dbReference type="ARBA" id="ARBA00010138"/>
    </source>
</evidence>
<gene>
    <name evidence="12" type="ORF">Poli38472_013854</name>
</gene>
<dbReference type="Proteomes" id="UP000794436">
    <property type="component" value="Unassembled WGS sequence"/>
</dbReference>
<keyword evidence="4 8" id="KW-0328">Glycosyltransferase</keyword>
<evidence type="ECO:0000313" key="12">
    <source>
        <dbReference type="EMBL" id="TMW55092.1"/>
    </source>
</evidence>